<dbReference type="AlphaFoldDB" id="A0A8J3CGF9"/>
<dbReference type="Proteomes" id="UP000637578">
    <property type="component" value="Unassembled WGS sequence"/>
</dbReference>
<name>A0A8J3CGF9_9PSEU</name>
<comment type="catalytic activity">
    <reaction evidence="1">
        <text>ATP + protein L-histidine = ADP + protein N-phospho-L-histidine.</text>
        <dbReference type="EC" id="2.7.13.3"/>
    </reaction>
</comment>
<dbReference type="Gene3D" id="1.20.5.1930">
    <property type="match status" value="1"/>
</dbReference>
<feature type="domain" description="Signal transduction histidine kinase subgroup 3 dimerisation and phosphoacceptor" evidence="12">
    <location>
        <begin position="251"/>
        <end position="315"/>
    </location>
</feature>
<evidence type="ECO:0000256" key="2">
    <source>
        <dbReference type="ARBA" id="ARBA00012438"/>
    </source>
</evidence>
<evidence type="ECO:0000313" key="14">
    <source>
        <dbReference type="Proteomes" id="UP000637578"/>
    </source>
</evidence>
<dbReference type="InterPro" id="IPR011712">
    <property type="entry name" value="Sig_transdc_His_kin_sub3_dim/P"/>
</dbReference>
<keyword evidence="11" id="KW-1133">Transmembrane helix</keyword>
<evidence type="ECO:0000256" key="5">
    <source>
        <dbReference type="ARBA" id="ARBA00022741"/>
    </source>
</evidence>
<reference evidence="13" key="1">
    <citation type="journal article" date="2014" name="Int. J. Syst. Evol. Microbiol.">
        <title>Complete genome sequence of Corynebacterium casei LMG S-19264T (=DSM 44701T), isolated from a smear-ripened cheese.</title>
        <authorList>
            <consortium name="US DOE Joint Genome Institute (JGI-PGF)"/>
            <person name="Walter F."/>
            <person name="Albersmeier A."/>
            <person name="Kalinowski J."/>
            <person name="Ruckert C."/>
        </authorList>
    </citation>
    <scope>NUCLEOTIDE SEQUENCE</scope>
    <source>
        <strain evidence="13">CGMCC 4.5737</strain>
    </source>
</reference>
<comment type="caution">
    <text evidence="13">The sequence shown here is derived from an EMBL/GenBank/DDBJ whole genome shotgun (WGS) entry which is preliminary data.</text>
</comment>
<evidence type="ECO:0000313" key="13">
    <source>
        <dbReference type="EMBL" id="GGM72091.1"/>
    </source>
</evidence>
<organism evidence="13 14">
    <name type="scientific">Longimycelium tulufanense</name>
    <dbReference type="NCBI Taxonomy" id="907463"/>
    <lineage>
        <taxon>Bacteria</taxon>
        <taxon>Bacillati</taxon>
        <taxon>Actinomycetota</taxon>
        <taxon>Actinomycetes</taxon>
        <taxon>Pseudonocardiales</taxon>
        <taxon>Pseudonocardiaceae</taxon>
        <taxon>Longimycelium</taxon>
    </lineage>
</organism>
<accession>A0A8J3CGF9</accession>
<dbReference type="GO" id="GO:0016020">
    <property type="term" value="C:membrane"/>
    <property type="evidence" value="ECO:0007669"/>
    <property type="project" value="InterPro"/>
</dbReference>
<keyword evidence="7" id="KW-0067">ATP-binding</keyword>
<feature type="coiled-coil region" evidence="9">
    <location>
        <begin position="219"/>
        <end position="246"/>
    </location>
</feature>
<evidence type="ECO:0000256" key="10">
    <source>
        <dbReference type="SAM" id="MobiDB-lite"/>
    </source>
</evidence>
<keyword evidence="8" id="KW-0902">Two-component regulatory system</keyword>
<evidence type="ECO:0000259" key="12">
    <source>
        <dbReference type="Pfam" id="PF07730"/>
    </source>
</evidence>
<keyword evidence="9" id="KW-0175">Coiled coil</keyword>
<feature type="region of interest" description="Disordered" evidence="10">
    <location>
        <begin position="446"/>
        <end position="467"/>
    </location>
</feature>
<dbReference type="PANTHER" id="PTHR24421:SF10">
    <property type="entry name" value="NITRATE_NITRITE SENSOR PROTEIN NARQ"/>
    <property type="match status" value="1"/>
</dbReference>
<gene>
    <name evidence="13" type="ORF">GCM10012275_48310</name>
</gene>
<keyword evidence="11" id="KW-0472">Membrane</keyword>
<dbReference type="Pfam" id="PF07730">
    <property type="entry name" value="HisKA_3"/>
    <property type="match status" value="1"/>
</dbReference>
<keyword evidence="6" id="KW-0418">Kinase</keyword>
<keyword evidence="3" id="KW-0597">Phosphoprotein</keyword>
<keyword evidence="5" id="KW-0547">Nucleotide-binding</keyword>
<evidence type="ECO:0000256" key="3">
    <source>
        <dbReference type="ARBA" id="ARBA00022553"/>
    </source>
</evidence>
<evidence type="ECO:0000256" key="1">
    <source>
        <dbReference type="ARBA" id="ARBA00000085"/>
    </source>
</evidence>
<proteinExistence type="predicted"/>
<feature type="compositionally biased region" description="Polar residues" evidence="10">
    <location>
        <begin position="1"/>
        <end position="11"/>
    </location>
</feature>
<evidence type="ECO:0000256" key="6">
    <source>
        <dbReference type="ARBA" id="ARBA00022777"/>
    </source>
</evidence>
<keyword evidence="11" id="KW-0812">Transmembrane</keyword>
<feature type="transmembrane region" description="Helical" evidence="11">
    <location>
        <begin position="87"/>
        <end position="106"/>
    </location>
</feature>
<dbReference type="GO" id="GO:0046983">
    <property type="term" value="F:protein dimerization activity"/>
    <property type="evidence" value="ECO:0007669"/>
    <property type="project" value="InterPro"/>
</dbReference>
<feature type="transmembrane region" description="Helical" evidence="11">
    <location>
        <begin position="169"/>
        <end position="186"/>
    </location>
</feature>
<dbReference type="EMBL" id="BMMK01000028">
    <property type="protein sequence ID" value="GGM72091.1"/>
    <property type="molecule type" value="Genomic_DNA"/>
</dbReference>
<dbReference type="PANTHER" id="PTHR24421">
    <property type="entry name" value="NITRATE/NITRITE SENSOR PROTEIN NARX-RELATED"/>
    <property type="match status" value="1"/>
</dbReference>
<keyword evidence="14" id="KW-1185">Reference proteome</keyword>
<sequence>MLSSPRGTTASGFAPRDRPVRPSAPAGDRETAHPLLPVCAEWVDTTHYLRFVPGSQLPASPGQRLRARAGQLLRSLLPPRPLSRRQVLYELFVTALVVGLGAAVGYGELDTTGGRVLALLGAAALMLARLRFPALALSGAGVLAGFVQIGGIPLLVATSYAAGFRSSRWWRLGLAHVVAVTAQFVGPWREREFQSYHLVFVVAYVLLFVVLPVLVARSRAQHRALLDALRERNAFLERERLVVSNQARLRERTRIAREMHDSLGHQLTLVSLHAGGLEIAAELPESQLRAVRVLRDGTQAALQELRQIIGVLTQEDDADRGQPHTLDDLDELFRRSREAGMDVRWERLGKPFPLAPAIEHAAYRVVQEGLTNAHKYAPGARVDVCVRFSEGGLLVDVENTPPTSPVPEDVSSGGQGLIGLRERVRVAGGRLAAGPTMDGGYRLAATLPDEPPTNPPTAAEEGPGVPLPPPESTPAVGLRVGIGLALFALVGCVFLTVLVTQDLPAGDPVQRSLYEQAGVGQPEQDVRRKLPLNSIVARDDVHEAGGPTPAGSFCEEYPAVDEPLNGADLVAYRFCFRGDKLAHKEIVRVPSS</sequence>
<feature type="transmembrane region" description="Helical" evidence="11">
    <location>
        <begin position="142"/>
        <end position="163"/>
    </location>
</feature>
<evidence type="ECO:0000256" key="4">
    <source>
        <dbReference type="ARBA" id="ARBA00022679"/>
    </source>
</evidence>
<evidence type="ECO:0000256" key="9">
    <source>
        <dbReference type="SAM" id="Coils"/>
    </source>
</evidence>
<dbReference type="InterPro" id="IPR036890">
    <property type="entry name" value="HATPase_C_sf"/>
</dbReference>
<evidence type="ECO:0000256" key="11">
    <source>
        <dbReference type="SAM" id="Phobius"/>
    </source>
</evidence>
<feature type="transmembrane region" description="Helical" evidence="11">
    <location>
        <begin position="476"/>
        <end position="499"/>
    </location>
</feature>
<dbReference type="GO" id="GO:0000155">
    <property type="term" value="F:phosphorelay sensor kinase activity"/>
    <property type="evidence" value="ECO:0007669"/>
    <property type="project" value="InterPro"/>
</dbReference>
<feature type="region of interest" description="Disordered" evidence="10">
    <location>
        <begin position="1"/>
        <end position="31"/>
    </location>
</feature>
<evidence type="ECO:0000256" key="7">
    <source>
        <dbReference type="ARBA" id="ARBA00022840"/>
    </source>
</evidence>
<evidence type="ECO:0000256" key="8">
    <source>
        <dbReference type="ARBA" id="ARBA00023012"/>
    </source>
</evidence>
<dbReference type="GO" id="GO:0005524">
    <property type="term" value="F:ATP binding"/>
    <property type="evidence" value="ECO:0007669"/>
    <property type="project" value="UniProtKB-KW"/>
</dbReference>
<dbReference type="Gene3D" id="3.30.565.10">
    <property type="entry name" value="Histidine kinase-like ATPase, C-terminal domain"/>
    <property type="match status" value="1"/>
</dbReference>
<dbReference type="SUPFAM" id="SSF55874">
    <property type="entry name" value="ATPase domain of HSP90 chaperone/DNA topoisomerase II/histidine kinase"/>
    <property type="match status" value="1"/>
</dbReference>
<feature type="transmembrane region" description="Helical" evidence="11">
    <location>
        <begin position="198"/>
        <end position="216"/>
    </location>
</feature>
<reference evidence="13" key="2">
    <citation type="submission" date="2020-09" db="EMBL/GenBank/DDBJ databases">
        <authorList>
            <person name="Sun Q."/>
            <person name="Zhou Y."/>
        </authorList>
    </citation>
    <scope>NUCLEOTIDE SEQUENCE</scope>
    <source>
        <strain evidence="13">CGMCC 4.5737</strain>
    </source>
</reference>
<dbReference type="CDD" id="cd16917">
    <property type="entry name" value="HATPase_UhpB-NarQ-NarX-like"/>
    <property type="match status" value="1"/>
</dbReference>
<keyword evidence="4" id="KW-0808">Transferase</keyword>
<protein>
    <recommendedName>
        <fullName evidence="2">histidine kinase</fullName>
        <ecNumber evidence="2">2.7.13.3</ecNumber>
    </recommendedName>
</protein>
<dbReference type="EC" id="2.7.13.3" evidence="2"/>
<dbReference type="InterPro" id="IPR050482">
    <property type="entry name" value="Sensor_HK_TwoCompSys"/>
</dbReference>